<comment type="caution">
    <text evidence="1">The sequence shown here is derived from an EMBL/GenBank/DDBJ whole genome shotgun (WGS) entry which is preliminary data.</text>
</comment>
<dbReference type="EMBL" id="BAABAH010000001">
    <property type="protein sequence ID" value="GAA3801451.1"/>
    <property type="molecule type" value="Genomic_DNA"/>
</dbReference>
<sequence length="303" mass="32990">MPTPTERYRCAVASLERTEPVAGSATHVRTWLLLEHSGPWGSDALLDARLPDGLGPRLKQVAKDHRAKVLLARRARAARDPERLNVFAAYADPARPRVEHGTVGDLREVLDLDLAGFRSGGTTGLQPHDGALFGVCTNGRHDACCAEFGRPVAMALYESHPEQTWEVSHVGGDRFAANMVVLPEGLYYGRLDPVAARGVADAHLAGRLDLDHLRGRSSYPMAAQAAEIRLRRDLDALGVADLELLGTRRDGDVLVSRWRAAEASYAVAVRTVTDRAATARLTCKAHRDNPVPRHEVLEVSEIG</sequence>
<accession>A0ABP7HPX1</accession>
<dbReference type="RefSeq" id="WP_344771745.1">
    <property type="nucleotide sequence ID" value="NZ_BAABAH010000001.1"/>
</dbReference>
<dbReference type="Proteomes" id="UP001501821">
    <property type="component" value="Unassembled WGS sequence"/>
</dbReference>
<evidence type="ECO:0000313" key="1">
    <source>
        <dbReference type="EMBL" id="GAA3801451.1"/>
    </source>
</evidence>
<evidence type="ECO:0000313" key="2">
    <source>
        <dbReference type="Proteomes" id="UP001501821"/>
    </source>
</evidence>
<name>A0ABP7HPX1_9ACTN</name>
<reference evidence="2" key="1">
    <citation type="journal article" date="2019" name="Int. J. Syst. Evol. Microbiol.">
        <title>The Global Catalogue of Microorganisms (GCM) 10K type strain sequencing project: providing services to taxonomists for standard genome sequencing and annotation.</title>
        <authorList>
            <consortium name="The Broad Institute Genomics Platform"/>
            <consortium name="The Broad Institute Genome Sequencing Center for Infectious Disease"/>
            <person name="Wu L."/>
            <person name="Ma J."/>
        </authorList>
    </citation>
    <scope>NUCLEOTIDE SEQUENCE [LARGE SCALE GENOMIC DNA]</scope>
    <source>
        <strain evidence="2">JCM 16953</strain>
    </source>
</reference>
<dbReference type="InterPro" id="IPR036249">
    <property type="entry name" value="Thioredoxin-like_sf"/>
</dbReference>
<organism evidence="1 2">
    <name type="scientific">Nocardioides panacisoli</name>
    <dbReference type="NCBI Taxonomy" id="627624"/>
    <lineage>
        <taxon>Bacteria</taxon>
        <taxon>Bacillati</taxon>
        <taxon>Actinomycetota</taxon>
        <taxon>Actinomycetes</taxon>
        <taxon>Propionibacteriales</taxon>
        <taxon>Nocardioidaceae</taxon>
        <taxon>Nocardioides</taxon>
    </lineage>
</organism>
<dbReference type="Pfam" id="PF06999">
    <property type="entry name" value="Suc_Fer-like"/>
    <property type="match status" value="1"/>
</dbReference>
<dbReference type="SUPFAM" id="SSF52833">
    <property type="entry name" value="Thioredoxin-like"/>
    <property type="match status" value="1"/>
</dbReference>
<dbReference type="CDD" id="cd03062">
    <property type="entry name" value="TRX_Fd_Sucrase"/>
    <property type="match status" value="1"/>
</dbReference>
<protein>
    <submittedName>
        <fullName evidence="1">Sucrase ferredoxin</fullName>
    </submittedName>
</protein>
<dbReference type="InterPro" id="IPR009737">
    <property type="entry name" value="Aim32/Apd1-like"/>
</dbReference>
<proteinExistence type="predicted"/>
<keyword evidence="2" id="KW-1185">Reference proteome</keyword>
<gene>
    <name evidence="1" type="ORF">GCM10022242_00460</name>
</gene>